<keyword evidence="5 6" id="KW-0472">Membrane</keyword>
<dbReference type="PANTHER" id="PTHR38459:SF1">
    <property type="entry name" value="PROPHAGE BACTOPRENOL-LINKED GLUCOSE TRANSLOCASE HOMOLOG"/>
    <property type="match status" value="1"/>
</dbReference>
<evidence type="ECO:0000313" key="9">
    <source>
        <dbReference type="Proteomes" id="UP000178428"/>
    </source>
</evidence>
<reference evidence="8 9" key="1">
    <citation type="journal article" date="2016" name="Nat. Commun.">
        <title>Thousands of microbial genomes shed light on interconnected biogeochemical processes in an aquifer system.</title>
        <authorList>
            <person name="Anantharaman K."/>
            <person name="Brown C.T."/>
            <person name="Hug L.A."/>
            <person name="Sharon I."/>
            <person name="Castelle C.J."/>
            <person name="Probst A.J."/>
            <person name="Thomas B.C."/>
            <person name="Singh A."/>
            <person name="Wilkins M.J."/>
            <person name="Karaoz U."/>
            <person name="Brodie E.L."/>
            <person name="Williams K.H."/>
            <person name="Hubbard S.S."/>
            <person name="Banfield J.F."/>
        </authorList>
    </citation>
    <scope>NUCLEOTIDE SEQUENCE [LARGE SCALE GENOMIC DNA]</scope>
</reference>
<dbReference type="InterPro" id="IPR051401">
    <property type="entry name" value="GtrA_CellWall_Glycosyl"/>
</dbReference>
<evidence type="ECO:0000256" key="4">
    <source>
        <dbReference type="ARBA" id="ARBA00022989"/>
    </source>
</evidence>
<comment type="caution">
    <text evidence="8">The sequence shown here is derived from an EMBL/GenBank/DDBJ whole genome shotgun (WGS) entry which is preliminary data.</text>
</comment>
<keyword evidence="3 6" id="KW-0812">Transmembrane</keyword>
<dbReference type="GO" id="GO:0005886">
    <property type="term" value="C:plasma membrane"/>
    <property type="evidence" value="ECO:0007669"/>
    <property type="project" value="TreeGrafter"/>
</dbReference>
<evidence type="ECO:0000256" key="2">
    <source>
        <dbReference type="ARBA" id="ARBA00009399"/>
    </source>
</evidence>
<gene>
    <name evidence="8" type="ORF">A3J00_00580</name>
</gene>
<comment type="similarity">
    <text evidence="2">Belongs to the GtrA family.</text>
</comment>
<sequence length="195" mass="21500">MKNHILAVFAGFLTGVLLIPTLRNLDLELPYETAALVFALPVMFLLGSVIAVLVGRKFPWFWQLAKFGEVGFLNTAIDFGILNFLIFITGFSAGLYFSVFKAASFIVANINSYVWNRFWVFETRRAVSAKEYVQFLVVSLVAITINVGVASLVVNFISARFGLSPALWANLGAAAGVASGLLWNFIGYKLIVFKK</sequence>
<protein>
    <recommendedName>
        <fullName evidence="7">GtrA/DPMS transmembrane domain-containing protein</fullName>
    </recommendedName>
</protein>
<proteinExistence type="inferred from homology"/>
<accession>A0A1G2EZ27</accession>
<dbReference type="AlphaFoldDB" id="A0A1G2EZ27"/>
<evidence type="ECO:0000256" key="5">
    <source>
        <dbReference type="ARBA" id="ARBA00023136"/>
    </source>
</evidence>
<keyword evidence="4 6" id="KW-1133">Transmembrane helix</keyword>
<dbReference type="EMBL" id="MHMR01000017">
    <property type="protein sequence ID" value="OGZ30650.1"/>
    <property type="molecule type" value="Genomic_DNA"/>
</dbReference>
<dbReference type="InterPro" id="IPR007267">
    <property type="entry name" value="GtrA_DPMS_TM"/>
</dbReference>
<dbReference type="Pfam" id="PF04138">
    <property type="entry name" value="GtrA_DPMS_TM"/>
    <property type="match status" value="1"/>
</dbReference>
<evidence type="ECO:0000259" key="7">
    <source>
        <dbReference type="Pfam" id="PF04138"/>
    </source>
</evidence>
<evidence type="ECO:0000256" key="1">
    <source>
        <dbReference type="ARBA" id="ARBA00004141"/>
    </source>
</evidence>
<dbReference type="STRING" id="1801725.A3J00_00580"/>
<evidence type="ECO:0000313" key="8">
    <source>
        <dbReference type="EMBL" id="OGZ30650.1"/>
    </source>
</evidence>
<name>A0A1G2EZ27_9BACT</name>
<evidence type="ECO:0000256" key="3">
    <source>
        <dbReference type="ARBA" id="ARBA00022692"/>
    </source>
</evidence>
<comment type="subcellular location">
    <subcellularLocation>
        <location evidence="1">Membrane</location>
        <topology evidence="1">Multi-pass membrane protein</topology>
    </subcellularLocation>
</comment>
<evidence type="ECO:0000256" key="6">
    <source>
        <dbReference type="SAM" id="Phobius"/>
    </source>
</evidence>
<feature type="transmembrane region" description="Helical" evidence="6">
    <location>
        <begin position="34"/>
        <end position="55"/>
    </location>
</feature>
<feature type="transmembrane region" description="Helical" evidence="6">
    <location>
        <begin position="102"/>
        <end position="120"/>
    </location>
</feature>
<dbReference type="Proteomes" id="UP000178428">
    <property type="component" value="Unassembled WGS sequence"/>
</dbReference>
<feature type="transmembrane region" description="Helical" evidence="6">
    <location>
        <begin position="132"/>
        <end position="154"/>
    </location>
</feature>
<organism evidence="8 9">
    <name type="scientific">Candidatus Niyogibacteria bacterium RIFCSPLOWO2_02_FULL_45_13</name>
    <dbReference type="NCBI Taxonomy" id="1801725"/>
    <lineage>
        <taxon>Bacteria</taxon>
        <taxon>Candidatus Niyogiibacteriota</taxon>
    </lineage>
</organism>
<feature type="domain" description="GtrA/DPMS transmembrane" evidence="7">
    <location>
        <begin position="66"/>
        <end position="193"/>
    </location>
</feature>
<dbReference type="PANTHER" id="PTHR38459">
    <property type="entry name" value="PROPHAGE BACTOPRENOL-LINKED GLUCOSE TRANSLOCASE HOMOLOG"/>
    <property type="match status" value="1"/>
</dbReference>
<feature type="transmembrane region" description="Helical" evidence="6">
    <location>
        <begin position="76"/>
        <end position="96"/>
    </location>
</feature>
<dbReference type="GO" id="GO:0000271">
    <property type="term" value="P:polysaccharide biosynthetic process"/>
    <property type="evidence" value="ECO:0007669"/>
    <property type="project" value="InterPro"/>
</dbReference>
<feature type="transmembrane region" description="Helical" evidence="6">
    <location>
        <begin position="166"/>
        <end position="186"/>
    </location>
</feature>